<dbReference type="InterPro" id="IPR050951">
    <property type="entry name" value="Retrovirus_Pol_polyprotein"/>
</dbReference>
<dbReference type="InterPro" id="IPR043502">
    <property type="entry name" value="DNA/RNA_pol_sf"/>
</dbReference>
<dbReference type="SUPFAM" id="SSF56672">
    <property type="entry name" value="DNA/RNA polymerases"/>
    <property type="match status" value="1"/>
</dbReference>
<dbReference type="FunFam" id="3.30.70.270:FF:000020">
    <property type="entry name" value="Transposon Tf2-6 polyprotein-like Protein"/>
    <property type="match status" value="1"/>
</dbReference>
<evidence type="ECO:0000256" key="8">
    <source>
        <dbReference type="ARBA" id="ARBA00023268"/>
    </source>
</evidence>
<dbReference type="AlphaFoldDB" id="A0A4T0IF67"/>
<keyword evidence="3" id="KW-0548">Nucleotidyltransferase</keyword>
<gene>
    <name evidence="10" type="ORF">E3P86_04095</name>
</gene>
<proteinExistence type="predicted"/>
<dbReference type="PANTHER" id="PTHR37984:SF5">
    <property type="entry name" value="PROTEIN NYNRIN-LIKE"/>
    <property type="match status" value="1"/>
</dbReference>
<organism evidence="10 11">
    <name type="scientific">Wallemia ichthyophaga</name>
    <dbReference type="NCBI Taxonomy" id="245174"/>
    <lineage>
        <taxon>Eukaryota</taxon>
        <taxon>Fungi</taxon>
        <taxon>Dikarya</taxon>
        <taxon>Basidiomycota</taxon>
        <taxon>Wallemiomycotina</taxon>
        <taxon>Wallemiomycetes</taxon>
        <taxon>Wallemiales</taxon>
        <taxon>Wallemiaceae</taxon>
        <taxon>Wallemia</taxon>
    </lineage>
</organism>
<evidence type="ECO:0000256" key="7">
    <source>
        <dbReference type="ARBA" id="ARBA00022918"/>
    </source>
</evidence>
<accession>A0A4T0IF67</accession>
<keyword evidence="4" id="KW-0540">Nuclease</keyword>
<dbReference type="GO" id="GO:0008233">
    <property type="term" value="F:peptidase activity"/>
    <property type="evidence" value="ECO:0007669"/>
    <property type="project" value="UniProtKB-KW"/>
</dbReference>
<evidence type="ECO:0000256" key="5">
    <source>
        <dbReference type="ARBA" id="ARBA00022759"/>
    </source>
</evidence>
<keyword evidence="8" id="KW-0511">Multifunctional enzyme</keyword>
<keyword evidence="6" id="KW-0378">Hydrolase</keyword>
<evidence type="ECO:0000313" key="11">
    <source>
        <dbReference type="Proteomes" id="UP000310689"/>
    </source>
</evidence>
<dbReference type="Pfam" id="PF17919">
    <property type="entry name" value="RT_RNaseH_2"/>
    <property type="match status" value="1"/>
</dbReference>
<name>A0A4T0IF67_WALIC</name>
<dbReference type="PANTHER" id="PTHR37984">
    <property type="entry name" value="PROTEIN CBG26694"/>
    <property type="match status" value="1"/>
</dbReference>
<evidence type="ECO:0000313" key="10">
    <source>
        <dbReference type="EMBL" id="TIB27583.1"/>
    </source>
</evidence>
<reference evidence="10 11" key="1">
    <citation type="submission" date="2019-03" db="EMBL/GenBank/DDBJ databases">
        <title>Sequencing 23 genomes of Wallemia ichthyophaga.</title>
        <authorList>
            <person name="Gostincar C."/>
        </authorList>
    </citation>
    <scope>NUCLEOTIDE SEQUENCE [LARGE SCALE GENOMIC DNA]</scope>
    <source>
        <strain evidence="10 11">EXF-6200</strain>
    </source>
</reference>
<evidence type="ECO:0000259" key="9">
    <source>
        <dbReference type="PROSITE" id="PS50878"/>
    </source>
</evidence>
<dbReference type="Gene3D" id="3.30.70.270">
    <property type="match status" value="2"/>
</dbReference>
<dbReference type="InterPro" id="IPR041577">
    <property type="entry name" value="RT_RNaseH_2"/>
</dbReference>
<feature type="domain" description="Reverse transcriptase" evidence="9">
    <location>
        <begin position="162"/>
        <end position="341"/>
    </location>
</feature>
<comment type="caution">
    <text evidence="10">The sequence shown here is derived from an EMBL/GenBank/DDBJ whole genome shotgun (WGS) entry which is preliminary data.</text>
</comment>
<evidence type="ECO:0000256" key="6">
    <source>
        <dbReference type="ARBA" id="ARBA00022801"/>
    </source>
</evidence>
<keyword evidence="1" id="KW-0645">Protease</keyword>
<dbReference type="InterPro" id="IPR043128">
    <property type="entry name" value="Rev_trsase/Diguanyl_cyclase"/>
</dbReference>
<evidence type="ECO:0000256" key="3">
    <source>
        <dbReference type="ARBA" id="ARBA00022695"/>
    </source>
</evidence>
<dbReference type="CDD" id="cd09274">
    <property type="entry name" value="RNase_HI_RT_Ty3"/>
    <property type="match status" value="1"/>
</dbReference>
<dbReference type="Gene3D" id="3.10.10.10">
    <property type="entry name" value="HIV Type 1 Reverse Transcriptase, subunit A, domain 1"/>
    <property type="match status" value="1"/>
</dbReference>
<evidence type="ECO:0000256" key="4">
    <source>
        <dbReference type="ARBA" id="ARBA00022722"/>
    </source>
</evidence>
<evidence type="ECO:0000256" key="1">
    <source>
        <dbReference type="ARBA" id="ARBA00022670"/>
    </source>
</evidence>
<dbReference type="EMBL" id="SPOI01000464">
    <property type="protein sequence ID" value="TIB27583.1"/>
    <property type="molecule type" value="Genomic_DNA"/>
</dbReference>
<dbReference type="Proteomes" id="UP000310689">
    <property type="component" value="Unassembled WGS sequence"/>
</dbReference>
<dbReference type="CDD" id="cd01647">
    <property type="entry name" value="RT_LTR"/>
    <property type="match status" value="1"/>
</dbReference>
<keyword evidence="7" id="KW-0695">RNA-directed DNA polymerase</keyword>
<dbReference type="GO" id="GO:0004519">
    <property type="term" value="F:endonuclease activity"/>
    <property type="evidence" value="ECO:0007669"/>
    <property type="project" value="UniProtKB-KW"/>
</dbReference>
<dbReference type="Pfam" id="PF00078">
    <property type="entry name" value="RVT_1"/>
    <property type="match status" value="1"/>
</dbReference>
<sequence length="569" mass="66420">MFYVANLVKYDFIFGLPFCQQFEPEIDWNKSKIKTTKPKTRESEVNEYKFKSNRTKEQNTLELKTIDFAKMKKEAAKTESCYLGMIQEEKKDGDKVSDRGIEKTLRKYEDVFPSDLPVGLPKKRSIEHQINLKEEHIPPSRSPYRLSWEQNDELKKQLRDLIEKQHIEPSISPYGAPVMFVKKSDGTMRMCIDYRALNHITIKNKHPLPLIDEQIDQLAGAKFFSKIDLRSGYHQVRINEKDIEKTGFNTKYGHFQFKVMPFGLCNAPGTFQYLMQDIFKDELDQCVAVYIDDILIFSRTYEEHLKHLDLVLRKLKENQLYGKLSKCEFAMEQVEFLGYVINQHGVQPRDDKVRVVMEWPKLNNVTEVQSFMGFVQYYRKFIQDLSQISLPLTELTKKNNKFVWGEKQQRSFDTLKGKLASAPVLKIPTRTGKFKVTTDASGSAVGAVLEQEENGETRPVAYLSQKLNGSQLNWSIRDKELYAIIVAITKWKHYLLGRSITVNTDHKTIETFRKAEFSSRVAKWSEIWAEYDIEVKYKPGKDNKVADALSRKMELNTLDLNKYRRNISE</sequence>
<keyword evidence="2" id="KW-0808">Transferase</keyword>
<protein>
    <recommendedName>
        <fullName evidence="9">Reverse transcriptase domain-containing protein</fullName>
    </recommendedName>
</protein>
<evidence type="ECO:0000256" key="2">
    <source>
        <dbReference type="ARBA" id="ARBA00022679"/>
    </source>
</evidence>
<keyword evidence="5" id="KW-0255">Endonuclease</keyword>
<dbReference type="GO" id="GO:0006508">
    <property type="term" value="P:proteolysis"/>
    <property type="evidence" value="ECO:0007669"/>
    <property type="project" value="UniProtKB-KW"/>
</dbReference>
<dbReference type="InterPro" id="IPR000477">
    <property type="entry name" value="RT_dom"/>
</dbReference>
<dbReference type="GO" id="GO:0003964">
    <property type="term" value="F:RNA-directed DNA polymerase activity"/>
    <property type="evidence" value="ECO:0007669"/>
    <property type="project" value="UniProtKB-KW"/>
</dbReference>
<dbReference type="FunFam" id="3.10.10.10:FF:000007">
    <property type="entry name" value="Retrovirus-related Pol polyprotein from transposon 17.6-like Protein"/>
    <property type="match status" value="1"/>
</dbReference>
<dbReference type="PROSITE" id="PS50878">
    <property type="entry name" value="RT_POL"/>
    <property type="match status" value="1"/>
</dbReference>